<evidence type="ECO:0000259" key="4">
    <source>
        <dbReference type="PROSITE" id="PS50932"/>
    </source>
</evidence>
<dbReference type="AlphaFoldDB" id="A0A1H9VAX2"/>
<dbReference type="InterPro" id="IPR000843">
    <property type="entry name" value="HTH_LacI"/>
</dbReference>
<dbReference type="SUPFAM" id="SSF47413">
    <property type="entry name" value="lambda repressor-like DNA-binding domains"/>
    <property type="match status" value="1"/>
</dbReference>
<dbReference type="PANTHER" id="PTHR30146:SF150">
    <property type="entry name" value="ARABINOSE METABOLISM TRANSCRIPTIONAL REPRESSOR"/>
    <property type="match status" value="1"/>
</dbReference>
<dbReference type="InterPro" id="IPR001387">
    <property type="entry name" value="Cro/C1-type_HTH"/>
</dbReference>
<reference evidence="6 7" key="1">
    <citation type="submission" date="2016-10" db="EMBL/GenBank/DDBJ databases">
        <authorList>
            <person name="de Groot N.N."/>
        </authorList>
    </citation>
    <scope>NUCLEOTIDE SEQUENCE [LARGE SCALE GENOMIC DNA]</scope>
    <source>
        <strain evidence="6 7">AR40</strain>
    </source>
</reference>
<organism evidence="6 7">
    <name type="scientific">Butyrivibrio fibrisolvens</name>
    <dbReference type="NCBI Taxonomy" id="831"/>
    <lineage>
        <taxon>Bacteria</taxon>
        <taxon>Bacillati</taxon>
        <taxon>Bacillota</taxon>
        <taxon>Clostridia</taxon>
        <taxon>Lachnospirales</taxon>
        <taxon>Lachnospiraceae</taxon>
        <taxon>Butyrivibrio</taxon>
    </lineage>
</organism>
<evidence type="ECO:0000256" key="2">
    <source>
        <dbReference type="ARBA" id="ARBA00023125"/>
    </source>
</evidence>
<dbReference type="GO" id="GO:0000976">
    <property type="term" value="F:transcription cis-regulatory region binding"/>
    <property type="evidence" value="ECO:0007669"/>
    <property type="project" value="TreeGrafter"/>
</dbReference>
<evidence type="ECO:0000256" key="3">
    <source>
        <dbReference type="ARBA" id="ARBA00023163"/>
    </source>
</evidence>
<dbReference type="PROSITE" id="PS00356">
    <property type="entry name" value="HTH_LACI_1"/>
    <property type="match status" value="1"/>
</dbReference>
<protein>
    <submittedName>
        <fullName evidence="6">Transcriptional regulator, LacI family</fullName>
    </submittedName>
</protein>
<proteinExistence type="predicted"/>
<dbReference type="GO" id="GO:0003700">
    <property type="term" value="F:DNA-binding transcription factor activity"/>
    <property type="evidence" value="ECO:0007669"/>
    <property type="project" value="TreeGrafter"/>
</dbReference>
<feature type="domain" description="HTH lacI-type" evidence="4">
    <location>
        <begin position="20"/>
        <end position="74"/>
    </location>
</feature>
<dbReference type="CDD" id="cd01392">
    <property type="entry name" value="HTH_LacI"/>
    <property type="match status" value="1"/>
</dbReference>
<evidence type="ECO:0000259" key="5">
    <source>
        <dbReference type="PROSITE" id="PS50943"/>
    </source>
</evidence>
<keyword evidence="2" id="KW-0238">DNA-binding</keyword>
<keyword evidence="3" id="KW-0804">Transcription</keyword>
<dbReference type="eggNOG" id="COG1609">
    <property type="taxonomic scope" value="Bacteria"/>
</dbReference>
<dbReference type="Proteomes" id="UP000182584">
    <property type="component" value="Unassembled WGS sequence"/>
</dbReference>
<dbReference type="PANTHER" id="PTHR30146">
    <property type="entry name" value="LACI-RELATED TRANSCRIPTIONAL REPRESSOR"/>
    <property type="match status" value="1"/>
</dbReference>
<evidence type="ECO:0000256" key="1">
    <source>
        <dbReference type="ARBA" id="ARBA00023015"/>
    </source>
</evidence>
<dbReference type="CDD" id="cd06267">
    <property type="entry name" value="PBP1_LacI_sugar_binding-like"/>
    <property type="match status" value="1"/>
</dbReference>
<dbReference type="Gene3D" id="1.10.260.40">
    <property type="entry name" value="lambda repressor-like DNA-binding domains"/>
    <property type="match status" value="1"/>
</dbReference>
<feature type="domain" description="HTH cro/C1-type" evidence="5">
    <location>
        <begin position="18"/>
        <end position="68"/>
    </location>
</feature>
<sequence>MTGMHGGFREETNMPTDKKITIYEIAKEAGVSPATVSRVLTGNANVKQEKKEKVLELIKKYNFKPSAVARGLSDTKSRIIGIIVADVRNTYYADMYVACENAANKEGYSVMLMNSFGRVDMEIRQLEKLVQWQADAIIHMGGAVDSLTTDPSFAKEVKRLLGSKPLVVTGKLDNTDCYQVRIDAAAAMDMLVQHLVSNGNRRIALVGGRLNVESTYIKYNEFKKLAAELGLESGSLYTDNFGGYGIDEGTASMNELIEKFKKEGAALPEALICINDSTAAGVIKSLRKHGIRIPEDISVVSYDNTDLCEVVEPSLTSVAYDYEKYGKTLVRTAIDVADGLEAKRQILVKPSGLIVRKSSNIRR</sequence>
<dbReference type="PROSITE" id="PS50943">
    <property type="entry name" value="HTH_CROC1"/>
    <property type="match status" value="1"/>
</dbReference>
<dbReference type="SMART" id="SM00354">
    <property type="entry name" value="HTH_LACI"/>
    <property type="match status" value="1"/>
</dbReference>
<dbReference type="InterPro" id="IPR046335">
    <property type="entry name" value="LacI/GalR-like_sensor"/>
</dbReference>
<gene>
    <name evidence="6" type="ORF">SAMN04487884_12231</name>
</gene>
<dbReference type="Pfam" id="PF13377">
    <property type="entry name" value="Peripla_BP_3"/>
    <property type="match status" value="1"/>
</dbReference>
<dbReference type="EMBL" id="FOGJ01000022">
    <property type="protein sequence ID" value="SES18681.1"/>
    <property type="molecule type" value="Genomic_DNA"/>
</dbReference>
<dbReference type="Gene3D" id="3.40.50.2300">
    <property type="match status" value="2"/>
</dbReference>
<dbReference type="OrthoDB" id="9784962at2"/>
<dbReference type="Pfam" id="PF00356">
    <property type="entry name" value="LacI"/>
    <property type="match status" value="1"/>
</dbReference>
<accession>A0A1H9VAX2</accession>
<dbReference type="PROSITE" id="PS50932">
    <property type="entry name" value="HTH_LACI_2"/>
    <property type="match status" value="1"/>
</dbReference>
<dbReference type="InterPro" id="IPR010982">
    <property type="entry name" value="Lambda_DNA-bd_dom_sf"/>
</dbReference>
<dbReference type="InterPro" id="IPR028082">
    <property type="entry name" value="Peripla_BP_I"/>
</dbReference>
<keyword evidence="1" id="KW-0805">Transcription regulation</keyword>
<name>A0A1H9VAX2_BUTFI</name>
<evidence type="ECO:0000313" key="7">
    <source>
        <dbReference type="Proteomes" id="UP000182584"/>
    </source>
</evidence>
<dbReference type="SUPFAM" id="SSF53822">
    <property type="entry name" value="Periplasmic binding protein-like I"/>
    <property type="match status" value="1"/>
</dbReference>
<evidence type="ECO:0000313" key="6">
    <source>
        <dbReference type="EMBL" id="SES18681.1"/>
    </source>
</evidence>